<feature type="domain" description="BLOC-2 complex member HPS3 N-terminal" evidence="1">
    <location>
        <begin position="63"/>
        <end position="282"/>
    </location>
</feature>
<keyword evidence="3" id="KW-1185">Reference proteome</keyword>
<evidence type="ECO:0000313" key="2">
    <source>
        <dbReference type="EMBL" id="CAG9809950.1"/>
    </source>
</evidence>
<dbReference type="InterPro" id="IPR029437">
    <property type="entry name" value="HPS3_N"/>
</dbReference>
<accession>A0A9N9WUQ0</accession>
<dbReference type="InterPro" id="IPR017216">
    <property type="entry name" value="HPS3"/>
</dbReference>
<organism evidence="2 3">
    <name type="scientific">Chironomus riparius</name>
    <dbReference type="NCBI Taxonomy" id="315576"/>
    <lineage>
        <taxon>Eukaryota</taxon>
        <taxon>Metazoa</taxon>
        <taxon>Ecdysozoa</taxon>
        <taxon>Arthropoda</taxon>
        <taxon>Hexapoda</taxon>
        <taxon>Insecta</taxon>
        <taxon>Pterygota</taxon>
        <taxon>Neoptera</taxon>
        <taxon>Endopterygota</taxon>
        <taxon>Diptera</taxon>
        <taxon>Nematocera</taxon>
        <taxon>Chironomoidea</taxon>
        <taxon>Chironomidae</taxon>
        <taxon>Chironominae</taxon>
        <taxon>Chironomus</taxon>
    </lineage>
</organism>
<reference evidence="2" key="2">
    <citation type="submission" date="2022-10" db="EMBL/GenBank/DDBJ databases">
        <authorList>
            <consortium name="ENA_rothamsted_submissions"/>
            <consortium name="culmorum"/>
            <person name="King R."/>
        </authorList>
    </citation>
    <scope>NUCLEOTIDE SEQUENCE</scope>
</reference>
<dbReference type="PANTHER" id="PTHR28633">
    <property type="entry name" value="HERMANSKY-PUDLAK SYNDROME 3 PROTEIN"/>
    <property type="match status" value="1"/>
</dbReference>
<dbReference type="GO" id="GO:0005737">
    <property type="term" value="C:cytoplasm"/>
    <property type="evidence" value="ECO:0007669"/>
    <property type="project" value="TreeGrafter"/>
</dbReference>
<dbReference type="OrthoDB" id="10255480at2759"/>
<protein>
    <recommendedName>
        <fullName evidence="1">BLOC-2 complex member HPS3 N-terminal domain-containing protein</fullName>
    </recommendedName>
</protein>
<sequence>MVRVMSIFHFASQSIQQLEIEELSAACLINQDFIALAKNFDHTIEIRKLSTEVSDTTEGSDDSNSTTIKSFSSVDDVQQLFYSNFGNFLISVEGRISNYEKAEIRYVRIYVNWDSLTLSAAQSQAPLRARIAGKITPMKKSLEMIELPLNYNPSIVTFCQSTGNILVGQKNVLQLFYFKYCTNETTKLQYIDFFEAPFKIELSFEPTKVLLTENVVCCCNKQYLHVFKIVNRNESSNSTISESNFCTSTEIPQTKETQNINLEYNVDFKEICKRKELNGNPFKVDIKSNQEDILGFDESEMKPLIVNELNVNIKQQLNLLESSMLCAQNLIQLKLQSMKINGILRENVDIFKSIYLKPLYVRPKVSERISEFSLHSKFYEHFYGCAILITTQQDAFLYQINTISQQEDLSKCFLNVYPFTSNLIDVYFNSNVLHALCENGIESYTHRISQKLYTDLGGKYNIPEIGAIYKNLSNAISLINLRPFMNVHYMIPSDTNVVLLANDSPNSPNEEGEAINWTIYNLQIPTINTIYQDFKEFADKSLKRYPSFYINLLEEMHLMIKAHIMLGEFQPEENSEVGNEMKLVWNDCEELFIKSSLAVADFFVLNNPCEHKQSLIFYEMANLSIIGIFQRFLDQNGMIFSPLGLIEVLKMSFYNVTLTHDNQKFDEIFSSTISYPINENDVKVIKFGEAIIELFSRFAPKEIAMLTLESCGVFREYMDEKIYEFLINYDDKSNEEMLCIILHLLKKDEVSASNSLLDQIKREDLYQLLVRHWNILFEFSTHGVASSTKKLSKSIISFSDFTELLFLTNSSFERCELFTDVLLYHIYDTKMIKFNGNMKLFMEYLASQLGHDSYLNGQNILKMLLEKYLLRYYDTRTQDEMSLLSTTSTTVSSSVSEEPQKQVQKNERKHSFLSWNNDDDMHIGSHHKHAMRILMRVYLSQLKSMSLRQEKRAGQDTRINKAQLFKVINEMSTSLFINQKSVTKFDKIAQLLIQHSGSNPILFLDERYRYLDWFPPFESILQLLSNTDAYENQYDYTKIDKDLLLTLIKLQAILCSGEVSSDIAKEILSYLESNRELIGHDSIMICLLPLNQAVDLIIKNNPQCILEYARCHFKFDNDWSNLIKILQKQANEFEVCEANMGQILFYQRLLKETLEFLASTKSLDVVLKIFPSDKHLINNEVFETIDSKLNNEFEDYVKICVDRERSDKIKKMVEQTGMQLYDAITK</sequence>
<name>A0A9N9WUQ0_9DIPT</name>
<dbReference type="Proteomes" id="UP001153620">
    <property type="component" value="Chromosome 3"/>
</dbReference>
<dbReference type="EMBL" id="OU895879">
    <property type="protein sequence ID" value="CAG9809950.1"/>
    <property type="molecule type" value="Genomic_DNA"/>
</dbReference>
<evidence type="ECO:0000313" key="3">
    <source>
        <dbReference type="Proteomes" id="UP001153620"/>
    </source>
</evidence>
<gene>
    <name evidence="2" type="ORF">CHIRRI_LOCUS12768</name>
</gene>
<dbReference type="Pfam" id="PF14761">
    <property type="entry name" value="HPS3_N"/>
    <property type="match status" value="1"/>
</dbReference>
<dbReference type="PANTHER" id="PTHR28633:SF1">
    <property type="entry name" value="BLOC-2 COMPLEX MEMBER HPS3"/>
    <property type="match status" value="1"/>
</dbReference>
<evidence type="ECO:0000259" key="1">
    <source>
        <dbReference type="Pfam" id="PF14761"/>
    </source>
</evidence>
<proteinExistence type="predicted"/>
<dbReference type="AlphaFoldDB" id="A0A9N9WUQ0"/>
<reference evidence="2" key="1">
    <citation type="submission" date="2022-01" db="EMBL/GenBank/DDBJ databases">
        <authorList>
            <person name="King R."/>
        </authorList>
    </citation>
    <scope>NUCLEOTIDE SEQUENCE</scope>
</reference>